<dbReference type="Gene3D" id="3.30.70.270">
    <property type="match status" value="1"/>
</dbReference>
<dbReference type="GO" id="GO:0005886">
    <property type="term" value="C:plasma membrane"/>
    <property type="evidence" value="ECO:0007669"/>
    <property type="project" value="TreeGrafter"/>
</dbReference>
<dbReference type="InterPro" id="IPR050469">
    <property type="entry name" value="Diguanylate_Cyclase"/>
</dbReference>
<dbReference type="InterPro" id="IPR000160">
    <property type="entry name" value="GGDEF_dom"/>
</dbReference>
<organism evidence="7 8">
    <name type="scientific">Aliidiomarina shirensis</name>
    <dbReference type="NCBI Taxonomy" id="1048642"/>
    <lineage>
        <taxon>Bacteria</taxon>
        <taxon>Pseudomonadati</taxon>
        <taxon>Pseudomonadota</taxon>
        <taxon>Gammaproteobacteria</taxon>
        <taxon>Alteromonadales</taxon>
        <taxon>Idiomarinaceae</taxon>
        <taxon>Aliidiomarina</taxon>
    </lineage>
</organism>
<dbReference type="InterPro" id="IPR011990">
    <property type="entry name" value="TPR-like_helical_dom_sf"/>
</dbReference>
<dbReference type="NCBIfam" id="TIGR00254">
    <property type="entry name" value="GGDEF"/>
    <property type="match status" value="1"/>
</dbReference>
<evidence type="ECO:0000256" key="4">
    <source>
        <dbReference type="SAM" id="Coils"/>
    </source>
</evidence>
<dbReference type="PROSITE" id="PS50887">
    <property type="entry name" value="GGDEF"/>
    <property type="match status" value="1"/>
</dbReference>
<dbReference type="PANTHER" id="PTHR45138:SF9">
    <property type="entry name" value="DIGUANYLATE CYCLASE DGCM-RELATED"/>
    <property type="match status" value="1"/>
</dbReference>
<dbReference type="Gene3D" id="1.25.40.10">
    <property type="entry name" value="Tetratricopeptide repeat domain"/>
    <property type="match status" value="1"/>
</dbReference>
<dbReference type="CDD" id="cd01949">
    <property type="entry name" value="GGDEF"/>
    <property type="match status" value="1"/>
</dbReference>
<protein>
    <recommendedName>
        <fullName evidence="2">diguanylate cyclase</fullName>
        <ecNumber evidence="2">2.7.7.65</ecNumber>
    </recommendedName>
</protein>
<gene>
    <name evidence="7" type="ORF">CWE13_08505</name>
</gene>
<dbReference type="SMART" id="SM00267">
    <property type="entry name" value="GGDEF"/>
    <property type="match status" value="1"/>
</dbReference>
<comment type="caution">
    <text evidence="7">The sequence shown here is derived from an EMBL/GenBank/DDBJ whole genome shotgun (WGS) entry which is preliminary data.</text>
</comment>
<dbReference type="GO" id="GO:0043709">
    <property type="term" value="P:cell adhesion involved in single-species biofilm formation"/>
    <property type="evidence" value="ECO:0007669"/>
    <property type="project" value="TreeGrafter"/>
</dbReference>
<dbReference type="InterPro" id="IPR043128">
    <property type="entry name" value="Rev_trsase/Diguanyl_cyclase"/>
</dbReference>
<sequence length="678" mass="77113">MRGTLSLRYLKIYYRYRLTEVSMMLGKRSFVVGVFMLVLSCAQSIAQTSELPVGNRTNNSTTVAHEATEQFSDFEHIIWQLTGYPTDTDPADTWAALEALESHALMDNPAYAQLLYFLQCHWAFRYNLPYQEIALEQFEKFDDNTRSDAAYAKCQQDVIATSSYELPELELNVTAYQALTETDPPLLVAWVAYDYAYYALDAGLTDQAMEATMKVRAIAEQSGLRELKSEALGLMALIEADILQVEEALATNAKALELAQRDSTRVELLMNRGWLLFGIDRLEEGLAAYAEAEALIDSENERLLITTGTNIAFALRRLGRMEEALTYTEALLERAYRLGDADSIAFVQTQRASVLLEIGEQEQALAMFSEAQQWFRDNKITSVLVENLKGWAELLFFHGMPSEAYETLVESIELNNELNRAKRITNTELMQAVVASQEQREEILKLEAARAESALELQQSEFQQKLWIIIISVAIIFTGIVVIAYLRLKRAHRELAEKTKQLDYESRHDPLTKLHNRRSFGEFMQSQFKNNQPALIVLLDLDHFKRINDHFGHDAGDEVLRIICGRIKHKLKSTDRMVRWGGEEFLIYLNDVNDPEIVKVLIQRILKDVQQPVRFNSTELPVTTSIGFLVRNISTQLELDEALSLADTYLYKAKGAGRNRAVGEHEKLGEICITPDAD</sequence>
<dbReference type="OrthoDB" id="6191081at2"/>
<feature type="domain" description="GGDEF" evidence="6">
    <location>
        <begin position="532"/>
        <end position="666"/>
    </location>
</feature>
<comment type="cofactor">
    <cofactor evidence="1">
        <name>Mg(2+)</name>
        <dbReference type="ChEBI" id="CHEBI:18420"/>
    </cofactor>
</comment>
<dbReference type="AlphaFoldDB" id="A0A432WT14"/>
<keyword evidence="8" id="KW-1185">Reference proteome</keyword>
<name>A0A432WT14_9GAMM</name>
<feature type="transmembrane region" description="Helical" evidence="5">
    <location>
        <begin position="466"/>
        <end position="488"/>
    </location>
</feature>
<dbReference type="Pfam" id="PF00990">
    <property type="entry name" value="GGDEF"/>
    <property type="match status" value="1"/>
</dbReference>
<evidence type="ECO:0000313" key="7">
    <source>
        <dbReference type="EMBL" id="RUO36878.1"/>
    </source>
</evidence>
<keyword evidence="4" id="KW-0175">Coiled coil</keyword>
<dbReference type="Proteomes" id="UP000286934">
    <property type="component" value="Unassembled WGS sequence"/>
</dbReference>
<keyword evidence="5" id="KW-1133">Transmembrane helix</keyword>
<dbReference type="GO" id="GO:1902201">
    <property type="term" value="P:negative regulation of bacterial-type flagellum-dependent cell motility"/>
    <property type="evidence" value="ECO:0007669"/>
    <property type="project" value="TreeGrafter"/>
</dbReference>
<comment type="catalytic activity">
    <reaction evidence="3">
        <text>2 GTP = 3',3'-c-di-GMP + 2 diphosphate</text>
        <dbReference type="Rhea" id="RHEA:24898"/>
        <dbReference type="ChEBI" id="CHEBI:33019"/>
        <dbReference type="ChEBI" id="CHEBI:37565"/>
        <dbReference type="ChEBI" id="CHEBI:58805"/>
        <dbReference type="EC" id="2.7.7.65"/>
    </reaction>
</comment>
<dbReference type="SUPFAM" id="SSF48452">
    <property type="entry name" value="TPR-like"/>
    <property type="match status" value="2"/>
</dbReference>
<accession>A0A432WT14</accession>
<evidence type="ECO:0000313" key="8">
    <source>
        <dbReference type="Proteomes" id="UP000286934"/>
    </source>
</evidence>
<feature type="coiled-coil region" evidence="4">
    <location>
        <begin position="434"/>
        <end position="461"/>
    </location>
</feature>
<reference evidence="8" key="1">
    <citation type="journal article" date="2018" name="Front. Microbiol.">
        <title>Genome-Based Analysis Reveals the Taxonomy and Diversity of the Family Idiomarinaceae.</title>
        <authorList>
            <person name="Liu Y."/>
            <person name="Lai Q."/>
            <person name="Shao Z."/>
        </authorList>
    </citation>
    <scope>NUCLEOTIDE SEQUENCE [LARGE SCALE GENOMIC DNA]</scope>
    <source>
        <strain evidence="8">AIS</strain>
    </source>
</reference>
<dbReference type="GO" id="GO:0052621">
    <property type="term" value="F:diguanylate cyclase activity"/>
    <property type="evidence" value="ECO:0007669"/>
    <property type="project" value="UniProtKB-EC"/>
</dbReference>
<evidence type="ECO:0000259" key="6">
    <source>
        <dbReference type="PROSITE" id="PS50887"/>
    </source>
</evidence>
<dbReference type="FunFam" id="3.30.70.270:FF:000001">
    <property type="entry name" value="Diguanylate cyclase domain protein"/>
    <property type="match status" value="1"/>
</dbReference>
<dbReference type="SUPFAM" id="SSF55073">
    <property type="entry name" value="Nucleotide cyclase"/>
    <property type="match status" value="1"/>
</dbReference>
<keyword evidence="5" id="KW-0812">Transmembrane</keyword>
<keyword evidence="5" id="KW-0472">Membrane</keyword>
<evidence type="ECO:0000256" key="1">
    <source>
        <dbReference type="ARBA" id="ARBA00001946"/>
    </source>
</evidence>
<dbReference type="InterPro" id="IPR029787">
    <property type="entry name" value="Nucleotide_cyclase"/>
</dbReference>
<evidence type="ECO:0000256" key="3">
    <source>
        <dbReference type="ARBA" id="ARBA00034247"/>
    </source>
</evidence>
<evidence type="ECO:0000256" key="2">
    <source>
        <dbReference type="ARBA" id="ARBA00012528"/>
    </source>
</evidence>
<proteinExistence type="predicted"/>
<dbReference type="EC" id="2.7.7.65" evidence="2"/>
<dbReference type="PANTHER" id="PTHR45138">
    <property type="entry name" value="REGULATORY COMPONENTS OF SENSORY TRANSDUCTION SYSTEM"/>
    <property type="match status" value="1"/>
</dbReference>
<evidence type="ECO:0000256" key="5">
    <source>
        <dbReference type="SAM" id="Phobius"/>
    </source>
</evidence>
<dbReference type="EMBL" id="PIPP01000003">
    <property type="protein sequence ID" value="RUO36878.1"/>
    <property type="molecule type" value="Genomic_DNA"/>
</dbReference>
<dbReference type="Pfam" id="PF13424">
    <property type="entry name" value="TPR_12"/>
    <property type="match status" value="1"/>
</dbReference>